<gene>
    <name evidence="1" type="ORF">HMP0721_0650</name>
</gene>
<dbReference type="EMBL" id="AEQN01000011">
    <property type="protein sequence ID" value="EFV02227.1"/>
    <property type="molecule type" value="Genomic_DNA"/>
</dbReference>
<proteinExistence type="predicted"/>
<evidence type="ECO:0000313" key="2">
    <source>
        <dbReference type="Proteomes" id="UP000004754"/>
    </source>
</evidence>
<sequence>MLWHASFKNIVEIFKIHFGIKSKKRGLFILMQIPENFWTMSPRVLPMACLRIKKGCALINRAHRCQNAVVCLRIDSH</sequence>
<comment type="caution">
    <text evidence="1">The sequence shown here is derived from an EMBL/GenBank/DDBJ whole genome shotgun (WGS) entry which is preliminary data.</text>
</comment>
<name>E6MF67_9FIRM</name>
<dbReference type="HOGENOM" id="CLU_2635305_0_0_9"/>
<organism evidence="1 2">
    <name type="scientific">Pseudoramibacter alactolyticus ATCC 23263</name>
    <dbReference type="NCBI Taxonomy" id="887929"/>
    <lineage>
        <taxon>Bacteria</taxon>
        <taxon>Bacillati</taxon>
        <taxon>Bacillota</taxon>
        <taxon>Clostridia</taxon>
        <taxon>Eubacteriales</taxon>
        <taxon>Eubacteriaceae</taxon>
        <taxon>Pseudoramibacter</taxon>
    </lineage>
</organism>
<reference evidence="1 2" key="1">
    <citation type="submission" date="2010-12" db="EMBL/GenBank/DDBJ databases">
        <authorList>
            <person name="Muzny D."/>
            <person name="Qin X."/>
            <person name="Deng J."/>
            <person name="Jiang H."/>
            <person name="Liu Y."/>
            <person name="Qu J."/>
            <person name="Song X.-Z."/>
            <person name="Zhang L."/>
            <person name="Thornton R."/>
            <person name="Coyle M."/>
            <person name="Francisco L."/>
            <person name="Jackson L."/>
            <person name="Javaid M."/>
            <person name="Korchina V."/>
            <person name="Kovar C."/>
            <person name="Mata R."/>
            <person name="Mathew T."/>
            <person name="Ngo R."/>
            <person name="Nguyen L."/>
            <person name="Nguyen N."/>
            <person name="Okwuonu G."/>
            <person name="Ongeri F."/>
            <person name="Pham C."/>
            <person name="Simmons D."/>
            <person name="Wilczek-Boney K."/>
            <person name="Hale W."/>
            <person name="Jakkamsetti A."/>
            <person name="Pham P."/>
            <person name="Ruth R."/>
            <person name="San Lucas F."/>
            <person name="Warren J."/>
            <person name="Zhang J."/>
            <person name="Zhao Z."/>
            <person name="Zhou C."/>
            <person name="Zhu D."/>
            <person name="Lee S."/>
            <person name="Bess C."/>
            <person name="Blankenburg K."/>
            <person name="Forbes L."/>
            <person name="Fu Q."/>
            <person name="Gubbala S."/>
            <person name="Hirani K."/>
            <person name="Jayaseelan J.C."/>
            <person name="Lara F."/>
            <person name="Munidasa M."/>
            <person name="Palculict T."/>
            <person name="Patil S."/>
            <person name="Pu L.-L."/>
            <person name="Saada N."/>
            <person name="Tang L."/>
            <person name="Weissenberger G."/>
            <person name="Zhu Y."/>
            <person name="Hemphill L."/>
            <person name="Shang Y."/>
            <person name="Youmans B."/>
            <person name="Ayvaz T."/>
            <person name="Ross M."/>
            <person name="Santibanez J."/>
            <person name="Aqrawi P."/>
            <person name="Gross S."/>
            <person name="Joshi V."/>
            <person name="Fowler G."/>
            <person name="Nazareth L."/>
            <person name="Reid J."/>
            <person name="Worley K."/>
            <person name="Petrosino J."/>
            <person name="Highlander S."/>
            <person name="Gibbs R."/>
        </authorList>
    </citation>
    <scope>NUCLEOTIDE SEQUENCE [LARGE SCALE GENOMIC DNA]</scope>
    <source>
        <strain evidence="1 2">ATCC 23263</strain>
    </source>
</reference>
<dbReference type="STRING" id="887929.HMP0721_0650"/>
<dbReference type="Proteomes" id="UP000004754">
    <property type="component" value="Unassembled WGS sequence"/>
</dbReference>
<dbReference type="AlphaFoldDB" id="E6MF67"/>
<keyword evidence="2" id="KW-1185">Reference proteome</keyword>
<protein>
    <submittedName>
        <fullName evidence="1">Uncharacterized protein</fullName>
    </submittedName>
</protein>
<accession>E6MF67</accession>
<evidence type="ECO:0000313" key="1">
    <source>
        <dbReference type="EMBL" id="EFV02227.1"/>
    </source>
</evidence>